<name>A0A653AL82_9BACT</name>
<accession>A0A653AL82</accession>
<gene>
    <name evidence="1" type="ORF">TRIP_D440453</name>
</gene>
<dbReference type="EMBL" id="UPXZ01000039">
    <property type="protein sequence ID" value="VBB48435.1"/>
    <property type="molecule type" value="Genomic_DNA"/>
</dbReference>
<sequence>MKNKLCPQCKIRRFQVKNDKGESVVVTVTENDEIVPIHPEQSLEGFDLDVLYCLGCSWKGSVNNLV</sequence>
<organism evidence="1">
    <name type="scientific">uncultured Paludibacter sp</name>
    <dbReference type="NCBI Taxonomy" id="497635"/>
    <lineage>
        <taxon>Bacteria</taxon>
        <taxon>Pseudomonadati</taxon>
        <taxon>Bacteroidota</taxon>
        <taxon>Bacteroidia</taxon>
        <taxon>Bacteroidales</taxon>
        <taxon>Paludibacteraceae</taxon>
        <taxon>Paludibacter</taxon>
        <taxon>environmental samples</taxon>
    </lineage>
</organism>
<reference evidence="1" key="1">
    <citation type="submission" date="2018-07" db="EMBL/GenBank/DDBJ databases">
        <authorList>
            <consortium name="Genoscope - CEA"/>
            <person name="William W."/>
        </authorList>
    </citation>
    <scope>NUCLEOTIDE SEQUENCE</scope>
    <source>
        <strain evidence="1">IK1</strain>
    </source>
</reference>
<dbReference type="AlphaFoldDB" id="A0A653AL82"/>
<protein>
    <submittedName>
        <fullName evidence="1">Uncharacterized protein</fullName>
    </submittedName>
</protein>
<evidence type="ECO:0000313" key="1">
    <source>
        <dbReference type="EMBL" id="VBB48435.1"/>
    </source>
</evidence>
<proteinExistence type="predicted"/>